<dbReference type="Proteomes" id="UP001445076">
    <property type="component" value="Unassembled WGS sequence"/>
</dbReference>
<organism evidence="1 2">
    <name type="scientific">Cherax quadricarinatus</name>
    <name type="common">Australian red claw crayfish</name>
    <dbReference type="NCBI Taxonomy" id="27406"/>
    <lineage>
        <taxon>Eukaryota</taxon>
        <taxon>Metazoa</taxon>
        <taxon>Ecdysozoa</taxon>
        <taxon>Arthropoda</taxon>
        <taxon>Crustacea</taxon>
        <taxon>Multicrustacea</taxon>
        <taxon>Malacostraca</taxon>
        <taxon>Eumalacostraca</taxon>
        <taxon>Eucarida</taxon>
        <taxon>Decapoda</taxon>
        <taxon>Pleocyemata</taxon>
        <taxon>Astacidea</taxon>
        <taxon>Parastacoidea</taxon>
        <taxon>Parastacidae</taxon>
        <taxon>Cherax</taxon>
    </lineage>
</organism>
<dbReference type="EMBL" id="JARKIK010000052">
    <property type="protein sequence ID" value="KAK8733934.1"/>
    <property type="molecule type" value="Genomic_DNA"/>
</dbReference>
<reference evidence="1 2" key="1">
    <citation type="journal article" date="2024" name="BMC Genomics">
        <title>Genome assembly of redclaw crayfish (Cherax quadricarinatus) provides insights into its immune adaptation and hypoxia tolerance.</title>
        <authorList>
            <person name="Liu Z."/>
            <person name="Zheng J."/>
            <person name="Li H."/>
            <person name="Fang K."/>
            <person name="Wang S."/>
            <person name="He J."/>
            <person name="Zhou D."/>
            <person name="Weng S."/>
            <person name="Chi M."/>
            <person name="Gu Z."/>
            <person name="He J."/>
            <person name="Li F."/>
            <person name="Wang M."/>
        </authorList>
    </citation>
    <scope>NUCLEOTIDE SEQUENCE [LARGE SCALE GENOMIC DNA]</scope>
    <source>
        <strain evidence="1">ZL_2023a</strain>
    </source>
</reference>
<evidence type="ECO:0000313" key="2">
    <source>
        <dbReference type="Proteomes" id="UP001445076"/>
    </source>
</evidence>
<dbReference type="AlphaFoldDB" id="A0AAW0X7B8"/>
<accession>A0AAW0X7B8</accession>
<proteinExistence type="predicted"/>
<keyword evidence="2" id="KW-1185">Reference proteome</keyword>
<name>A0AAW0X7B8_CHEQU</name>
<gene>
    <name evidence="1" type="ORF">OTU49_006252</name>
</gene>
<protein>
    <submittedName>
        <fullName evidence="1">Uncharacterized protein</fullName>
    </submittedName>
</protein>
<evidence type="ECO:0000313" key="1">
    <source>
        <dbReference type="EMBL" id="KAK8733934.1"/>
    </source>
</evidence>
<comment type="caution">
    <text evidence="1">The sequence shown here is derived from an EMBL/GenBank/DDBJ whole genome shotgun (WGS) entry which is preliminary data.</text>
</comment>
<sequence length="216" mass="25006">MYPGWVIRLHLDLKQEQQREWACRLACNYDHLDLCDSTNITGVGDVRGSTPTTWRFCVVGDPLVNRYIVRDADSPILQREVDAVQQWITSGKCFHVMRDNKHHGVNMLAGTWGGCNTWYLSKATSVRDSMLTNAREWNYDQVVLSQHMWPWASGNVLVHDSYTCERFPGSLPFPSQRVNDTFVGMRTYRKEFANDGVRNECPVACRPKTHKDWKYC</sequence>